<proteinExistence type="predicted"/>
<reference evidence="1 2" key="1">
    <citation type="submission" date="2020-07" db="EMBL/GenBank/DDBJ databases">
        <title>Comparative genomics of pyrophilous fungi reveals a link between fire events and developmental genes.</title>
        <authorList>
            <consortium name="DOE Joint Genome Institute"/>
            <person name="Steindorff A.S."/>
            <person name="Carver A."/>
            <person name="Calhoun S."/>
            <person name="Stillman K."/>
            <person name="Liu H."/>
            <person name="Lipzen A."/>
            <person name="Pangilinan J."/>
            <person name="Labutti K."/>
            <person name="Bruns T.D."/>
            <person name="Grigoriev I.V."/>
        </authorList>
    </citation>
    <scope>NUCLEOTIDE SEQUENCE [LARGE SCALE GENOMIC DNA]</scope>
    <source>
        <strain evidence="1 2">CBS 144469</strain>
    </source>
</reference>
<dbReference type="Proteomes" id="UP000521943">
    <property type="component" value="Unassembled WGS sequence"/>
</dbReference>
<dbReference type="OrthoDB" id="10655701at2759"/>
<accession>A0A8H6HBI1</accession>
<comment type="caution">
    <text evidence="1">The sequence shown here is derived from an EMBL/GenBank/DDBJ whole genome shotgun (WGS) entry which is preliminary data.</text>
</comment>
<dbReference type="AlphaFoldDB" id="A0A8H6HBI1"/>
<gene>
    <name evidence="1" type="ORF">DFP72DRAFT_1081328</name>
</gene>
<evidence type="ECO:0000313" key="2">
    <source>
        <dbReference type="Proteomes" id="UP000521943"/>
    </source>
</evidence>
<evidence type="ECO:0000313" key="1">
    <source>
        <dbReference type="EMBL" id="KAF6742771.1"/>
    </source>
</evidence>
<keyword evidence="2" id="KW-1185">Reference proteome</keyword>
<protein>
    <submittedName>
        <fullName evidence="1">Uncharacterized protein</fullName>
    </submittedName>
</protein>
<organism evidence="1 2">
    <name type="scientific">Ephemerocybe angulata</name>
    <dbReference type="NCBI Taxonomy" id="980116"/>
    <lineage>
        <taxon>Eukaryota</taxon>
        <taxon>Fungi</taxon>
        <taxon>Dikarya</taxon>
        <taxon>Basidiomycota</taxon>
        <taxon>Agaricomycotina</taxon>
        <taxon>Agaricomycetes</taxon>
        <taxon>Agaricomycetidae</taxon>
        <taxon>Agaricales</taxon>
        <taxon>Agaricineae</taxon>
        <taxon>Psathyrellaceae</taxon>
        <taxon>Ephemerocybe</taxon>
    </lineage>
</organism>
<dbReference type="EMBL" id="JACGCI010000169">
    <property type="protein sequence ID" value="KAF6742771.1"/>
    <property type="molecule type" value="Genomic_DNA"/>
</dbReference>
<sequence>MGVLVVVVVCGGGLSRARGKVVVRVLDGASRRVIDRWCGVEEVESVFVVVVLWRYRRSREGGHSGIPSFSQCMPWLSKISPALNRIGVLPETLCVQRMAGDGEDEGLVAAVGVSAIAFSGSSLMCSAARNLSTNRVLVSLRAVIASNTQGVRNDLLRCRPGVASASDAWMAAIWRTVGTRHSTLLLFAKLLTDACARSPSKVSMPWIHQESTAIRGGCAMLACPFVARHIPSCQGQEEHKKAKISNAWVIDVHAGRD</sequence>
<name>A0A8H6HBI1_9AGAR</name>